<accession>A0A2S9D370</accession>
<dbReference type="Proteomes" id="UP000238534">
    <property type="component" value="Unassembled WGS sequence"/>
</dbReference>
<dbReference type="PANTHER" id="PTHR37291">
    <property type="entry name" value="5-METHYLCYTOSINE-SPECIFIC RESTRICTION ENZYME B"/>
    <property type="match status" value="1"/>
</dbReference>
<dbReference type="PANTHER" id="PTHR37291:SF1">
    <property type="entry name" value="TYPE IV METHYL-DIRECTED RESTRICTION ENZYME ECOKMCRB SUBUNIT"/>
    <property type="match status" value="1"/>
</dbReference>
<dbReference type="SUPFAM" id="SSF52540">
    <property type="entry name" value="P-loop containing nucleoside triphosphate hydrolases"/>
    <property type="match status" value="1"/>
</dbReference>
<dbReference type="Proteomes" id="UP000238325">
    <property type="component" value="Unassembled WGS sequence"/>
</dbReference>
<dbReference type="InterPro" id="IPR052934">
    <property type="entry name" value="Methyl-DNA_Rec/Restrict_Enz"/>
</dbReference>
<keyword evidence="4" id="KW-1185">Reference proteome</keyword>
<dbReference type="GO" id="GO:0016887">
    <property type="term" value="F:ATP hydrolysis activity"/>
    <property type="evidence" value="ECO:0007669"/>
    <property type="project" value="InterPro"/>
</dbReference>
<dbReference type="EMBL" id="PCPP01000001">
    <property type="protein sequence ID" value="PRB87204.1"/>
    <property type="molecule type" value="Genomic_DNA"/>
</dbReference>
<evidence type="ECO:0000313" key="4">
    <source>
        <dbReference type="Proteomes" id="UP000238325"/>
    </source>
</evidence>
<protein>
    <recommendedName>
        <fullName evidence="1">ATPase dynein-related AAA domain-containing protein</fullName>
    </recommendedName>
</protein>
<evidence type="ECO:0000259" key="1">
    <source>
        <dbReference type="Pfam" id="PF07728"/>
    </source>
</evidence>
<name>A0A2S9D370_CHRCI</name>
<comment type="caution">
    <text evidence="2">The sequence shown here is derived from an EMBL/GenBank/DDBJ whole genome shotgun (WGS) entry which is preliminary data.</text>
</comment>
<proteinExistence type="predicted"/>
<sequence>MFEDFKTSIEEELIANDYKIQLTNKLFLTHVGENSFHISSDGWKGDRLKFSEIKKLYHYQIINREQTKQYGDIAKTVYHRTAYYFPLVEKLRNFLKDKPAPSNDNILSNSTENYVLIIDEINRANLSSVLGELIYALEYRGKAVESVYEVEGERDLILPPNLYIIGTMNTADRSVGHIDYAIRRRFAFVNILPKDLKEDQTIHFNSTDFEKVSQLFTTKNVSSEFEINDVQLGHSYFIAKKEDAEDEQKRDEIFQMKMNYEVVPILLEYVKDGILVGTHENQNIKDYINTLKLKN</sequence>
<gene>
    <name evidence="2" type="ORF">CQ022_07975</name>
    <name evidence="3" type="ORF">CQ033_01645</name>
</gene>
<dbReference type="GO" id="GO:0005524">
    <property type="term" value="F:ATP binding"/>
    <property type="evidence" value="ECO:0007669"/>
    <property type="project" value="InterPro"/>
</dbReference>
<feature type="domain" description="ATPase dynein-related AAA" evidence="1">
    <location>
        <begin position="105"/>
        <end position="186"/>
    </location>
</feature>
<dbReference type="InterPro" id="IPR027417">
    <property type="entry name" value="P-loop_NTPase"/>
</dbReference>
<dbReference type="OrthoDB" id="9781481at2"/>
<evidence type="ECO:0000313" key="5">
    <source>
        <dbReference type="Proteomes" id="UP000238534"/>
    </source>
</evidence>
<reference evidence="4 5" key="1">
    <citation type="submission" date="2017-09" db="EMBL/GenBank/DDBJ databases">
        <title>Genomic, metabolic, and phenotypic characteristics of bacterial isolates from the natural microbiome of the model nematode Caenorhabditis elegans.</title>
        <authorList>
            <person name="Zimmermann J."/>
            <person name="Obeng N."/>
            <person name="Yang W."/>
            <person name="Obeng O."/>
            <person name="Kissoyan K."/>
            <person name="Pees B."/>
            <person name="Dirksen P."/>
            <person name="Hoppner M."/>
            <person name="Franke A."/>
            <person name="Rosenstiel P."/>
            <person name="Leippe M."/>
            <person name="Dierking K."/>
            <person name="Kaleta C."/>
            <person name="Schulenburg H."/>
        </authorList>
    </citation>
    <scope>NUCLEOTIDE SEQUENCE [LARGE SCALE GENOMIC DNA]</scope>
    <source>
        <strain evidence="2 5">MYb25</strain>
        <strain evidence="3 4">MYb44</strain>
    </source>
</reference>
<evidence type="ECO:0000313" key="3">
    <source>
        <dbReference type="EMBL" id="PRB92880.1"/>
    </source>
</evidence>
<dbReference type="Gene3D" id="3.40.50.300">
    <property type="entry name" value="P-loop containing nucleotide triphosphate hydrolases"/>
    <property type="match status" value="1"/>
</dbReference>
<dbReference type="Pfam" id="PF07728">
    <property type="entry name" value="AAA_5"/>
    <property type="match status" value="1"/>
</dbReference>
<organism evidence="2 5">
    <name type="scientific">Chryseobacterium culicis</name>
    <dbReference type="NCBI Taxonomy" id="680127"/>
    <lineage>
        <taxon>Bacteria</taxon>
        <taxon>Pseudomonadati</taxon>
        <taxon>Bacteroidota</taxon>
        <taxon>Flavobacteriia</taxon>
        <taxon>Flavobacteriales</taxon>
        <taxon>Weeksellaceae</taxon>
        <taxon>Chryseobacterium group</taxon>
        <taxon>Chryseobacterium</taxon>
    </lineage>
</organism>
<dbReference type="EMBL" id="PCPH01000001">
    <property type="protein sequence ID" value="PRB92880.1"/>
    <property type="molecule type" value="Genomic_DNA"/>
</dbReference>
<evidence type="ECO:0000313" key="2">
    <source>
        <dbReference type="EMBL" id="PRB87204.1"/>
    </source>
</evidence>
<dbReference type="InterPro" id="IPR011704">
    <property type="entry name" value="ATPase_dyneun-rel_AAA"/>
</dbReference>
<dbReference type="AlphaFoldDB" id="A0A2S9D370"/>